<feature type="compositionally biased region" description="Basic and acidic residues" evidence="1">
    <location>
        <begin position="331"/>
        <end position="370"/>
    </location>
</feature>
<feature type="compositionally biased region" description="Low complexity" evidence="1">
    <location>
        <begin position="273"/>
        <end position="287"/>
    </location>
</feature>
<feature type="compositionally biased region" description="Low complexity" evidence="1">
    <location>
        <begin position="315"/>
        <end position="325"/>
    </location>
</feature>
<proteinExistence type="predicted"/>
<dbReference type="OrthoDB" id="10675888at2759"/>
<gene>
    <name evidence="2" type="ORF">BV898_03304</name>
</gene>
<organism evidence="2 3">
    <name type="scientific">Hypsibius exemplaris</name>
    <name type="common">Freshwater tardigrade</name>
    <dbReference type="NCBI Taxonomy" id="2072580"/>
    <lineage>
        <taxon>Eukaryota</taxon>
        <taxon>Metazoa</taxon>
        <taxon>Ecdysozoa</taxon>
        <taxon>Tardigrada</taxon>
        <taxon>Eutardigrada</taxon>
        <taxon>Parachela</taxon>
        <taxon>Hypsibioidea</taxon>
        <taxon>Hypsibiidae</taxon>
        <taxon>Hypsibius</taxon>
    </lineage>
</organism>
<dbReference type="Proteomes" id="UP000192578">
    <property type="component" value="Unassembled WGS sequence"/>
</dbReference>
<keyword evidence="3" id="KW-1185">Reference proteome</keyword>
<sequence length="402" mass="42951">MNFCNLVSTPISDPSAAYQPPIGSFIALAQTPSSNHSGTTYFTSQIFLPPRYLSDSFRCSGIPRSSSGLYSVTAARPPLSAIVLHPVNLLQQQPAPPPPPQAKLVLPGSARSRIRQHQAREEAAAAHKKSVNNSTEPIGKKDSSMAATAVHLSSPPPSSTSTPHHIHHHIAPAGYHNYSGYYTQQNDHGSPTVIVTDAMSQHIHPAEHFTPSRGPTGIGYPGGAHGHNPVVIRVVQKPVESLMVDGENPFRPNSDLYKEADELIKAYTLPRGSASPSPLPASSASSADQVNSEFPHLSDGGSHAKPQSPVKELPSSASSSSSSVSEGKPQSPREEKVPTKENGYEVERPRGKSDTSTEEEERPKEQRDTQQGKQPASSGKTKDKKKKRKPVGCGGDKSCSIM</sequence>
<reference evidence="3" key="1">
    <citation type="submission" date="2017-01" db="EMBL/GenBank/DDBJ databases">
        <title>Comparative genomics of anhydrobiosis in the tardigrade Hypsibius dujardini.</title>
        <authorList>
            <person name="Yoshida Y."/>
            <person name="Koutsovoulos G."/>
            <person name="Laetsch D."/>
            <person name="Stevens L."/>
            <person name="Kumar S."/>
            <person name="Horikawa D."/>
            <person name="Ishino K."/>
            <person name="Komine S."/>
            <person name="Tomita M."/>
            <person name="Blaxter M."/>
            <person name="Arakawa K."/>
        </authorList>
    </citation>
    <scope>NUCLEOTIDE SEQUENCE [LARGE SCALE GENOMIC DNA]</scope>
    <source>
        <strain evidence="3">Z151</strain>
    </source>
</reference>
<evidence type="ECO:0000313" key="3">
    <source>
        <dbReference type="Proteomes" id="UP000192578"/>
    </source>
</evidence>
<evidence type="ECO:0000256" key="1">
    <source>
        <dbReference type="SAM" id="MobiDB-lite"/>
    </source>
</evidence>
<dbReference type="EMBL" id="MTYJ01000015">
    <property type="protein sequence ID" value="OQV22872.1"/>
    <property type="molecule type" value="Genomic_DNA"/>
</dbReference>
<comment type="caution">
    <text evidence="2">The sequence shown here is derived from an EMBL/GenBank/DDBJ whole genome shotgun (WGS) entry which is preliminary data.</text>
</comment>
<feature type="region of interest" description="Disordered" evidence="1">
    <location>
        <begin position="271"/>
        <end position="402"/>
    </location>
</feature>
<name>A0A1W0X6C0_HYPEX</name>
<feature type="region of interest" description="Disordered" evidence="1">
    <location>
        <begin position="115"/>
        <end position="167"/>
    </location>
</feature>
<evidence type="ECO:0000313" key="2">
    <source>
        <dbReference type="EMBL" id="OQV22872.1"/>
    </source>
</evidence>
<accession>A0A1W0X6C0</accession>
<protein>
    <submittedName>
        <fullName evidence="2">Uncharacterized protein</fullName>
    </submittedName>
</protein>
<dbReference type="AlphaFoldDB" id="A0A1W0X6C0"/>